<feature type="region of interest" description="Disordered" evidence="1">
    <location>
        <begin position="1337"/>
        <end position="1366"/>
    </location>
</feature>
<proteinExistence type="predicted"/>
<reference evidence="2" key="1">
    <citation type="submission" date="2016-06" db="UniProtKB">
        <authorList>
            <consortium name="WormBaseParasite"/>
        </authorList>
    </citation>
    <scope>IDENTIFICATION</scope>
</reference>
<feature type="region of interest" description="Disordered" evidence="1">
    <location>
        <begin position="1429"/>
        <end position="1449"/>
    </location>
</feature>
<feature type="region of interest" description="Disordered" evidence="1">
    <location>
        <begin position="1199"/>
        <end position="1225"/>
    </location>
</feature>
<dbReference type="WBParaSite" id="ECPE_0000370801-mRNA-1">
    <property type="protein sequence ID" value="ECPE_0000370801-mRNA-1"/>
    <property type="gene ID" value="ECPE_0000370801"/>
</dbReference>
<name>A0A183A9S0_9TREM</name>
<evidence type="ECO:0000256" key="1">
    <source>
        <dbReference type="SAM" id="MobiDB-lite"/>
    </source>
</evidence>
<evidence type="ECO:0000313" key="2">
    <source>
        <dbReference type="WBParaSite" id="ECPE_0000370801-mRNA-1"/>
    </source>
</evidence>
<feature type="compositionally biased region" description="Polar residues" evidence="1">
    <location>
        <begin position="1432"/>
        <end position="1443"/>
    </location>
</feature>
<sequence>LVDINTDYLTFHRNEYRSSPHLLQLEKILNDFCESVYEDEPDPEKNDLDWLFQKYRKLEWSDKLQRSTNVHRRTAVEPADRNVNKRIFLLAGEPGIGKTCFLINWLDQYKKSHGICPESKFEKPIAFKSPVQLDKQRDENTHHLMESWVPNITTKMKSKAAETVDFPVPTQGDPGFKNPISPIIIEHFTNHNIRQTVDVWTVLERLILRIREAQGKENDLNSICPSTLSALTAGLADHERSRQLRQIGSRFFQAVKRNKFTPYDHVQKPIIVLIDALDQLEDPLASSPEGAHSVYQRLSRCPLVQVAHFPKPATPVQTIPTRFRVSSLTRPTGSAQNSIPVKVHRQQPSDLVSLMPNLVDWAVLSNSDQLMTIMDTDTDRKEQLSDAQKCAQAVRDRIADYAAVRAYEQWPLRHVPLARKMLAQEFHSTSFGFSSAKIPRDIASWNDFRDRLLATQSLRQLILCLIRRWARDVETDLLELEQYTTEKVPPEAQGAMFSSQSLWTLSEGTKDNSTSKTDKKKRLARKMVIKNFTKDWTLGFVALVFHCCLTANQLTWYSVDGVSHGFGIDDLLQMIQSMLVPDSSVMQQFLKTTELACRSPLLPYIVLRLLHRVGAFTSGTGDGGGTGVHLPLESCALQWHTMITDAQFQNLLTTNGLTIRRVGLWNRCSSSQSLRQDMPDMSVIPRVTFWQVGTESHLDERASTRHGALLSAAATLAVDRNDAYYQAEFALQILASHILKIAVFPGSTAIEPVLNQLNNLLCDPRLLLCVGWPYFKTRPFLGTIPNAHLIVTYWKFAHNVSVRLERCRHDLRGLRSPVSRSDSRPSCTPISDHSVWESEVDHLTPVDAYSRISELQLHSIARDIIRLFRLDGSDKQGLGDTTHFIAEYETPNALESLVWICAELLYFLEYEMEAISILFELAKVFLRRYQLTHRDLLQLAYLGMNLAQKRRVLPVSAKRWADSLLNLMRSVETRLTEGMKELSATEITDHKTCPLGSFVPSLDRGDSQEQFNGLQNAFAYLKLMRIEAQLQSFNEESLTTSRILTCADSRFLHLVASKDTYNCAALAATAQQLVAHTDEVKNSFESQMLEAISLLVSDQGIYDPRLVEWLLSFACSLQEPVDEASPDEASFLRLASRRARAASCLRWALDILHPDREVLVRPLGRPPIVVARGSNESFDSSIHRSILQRHPRTMTYYSRVPSGKTTNRKTDCLTPVKRSTTPQTTKPNLFLMSSVTENETDSDVLSTKIRLQLVGCLLADGRHLSLKEALTHAATVFHERVALLGTEHPICAKTHKWMRQIEQQLAMFDRPGHASSVVAQSIDRQNAEVRLASLNHSHGFQPDDLGQTVHSSISDSSSSQVYGPPFGPPKKFRLIHPLERKSMQDEIVRNYLLNDAPLRYPIRNSSVRKSGHHSGGSLPASARGIKKVVSGPKTTHSSTGQHSSRSDNSRVKRNQCACDCVLDVKVRERERTARAGEVWCDVI</sequence>
<organism evidence="2">
    <name type="scientific">Echinostoma caproni</name>
    <dbReference type="NCBI Taxonomy" id="27848"/>
    <lineage>
        <taxon>Eukaryota</taxon>
        <taxon>Metazoa</taxon>
        <taxon>Spiralia</taxon>
        <taxon>Lophotrochozoa</taxon>
        <taxon>Platyhelminthes</taxon>
        <taxon>Trematoda</taxon>
        <taxon>Digenea</taxon>
        <taxon>Plagiorchiida</taxon>
        <taxon>Echinostomata</taxon>
        <taxon>Echinostomatoidea</taxon>
        <taxon>Echinostomatidae</taxon>
        <taxon>Echinostoma</taxon>
    </lineage>
</organism>
<protein>
    <submittedName>
        <fullName evidence="2">NACHT domain-containing protein</fullName>
    </submittedName>
</protein>
<accession>A0A183A9S0</accession>